<reference evidence="1 2" key="1">
    <citation type="submission" date="2021-06" db="EMBL/GenBank/DDBJ databases">
        <authorList>
            <person name="Sun Q."/>
            <person name="Li D."/>
        </authorList>
    </citation>
    <scope>NUCLEOTIDE SEQUENCE [LARGE SCALE GENOMIC DNA]</scope>
    <source>
        <strain evidence="1 2">MSJ-1</strain>
    </source>
</reference>
<accession>A0ABS6FJT2</accession>
<protein>
    <submittedName>
        <fullName evidence="1">Uncharacterized protein</fullName>
    </submittedName>
</protein>
<evidence type="ECO:0000313" key="2">
    <source>
        <dbReference type="Proteomes" id="UP000783742"/>
    </source>
</evidence>
<sequence>MTYLNYYRDYKGKRLVPKDIDFINVGEAQRVYIDKINMDSYPGYKFLGAYVTYRNLSFDRLSIRMMLALETPTGFINYDDCTIKIGDYEIDSISEKDLERFVSKKEHIAKLKKNEHNAKHYGYFKIYLQSANNIGGARGFGIRDLEKKELLDFLVITDYESRMNILDAIELLVDFENKAQEQFRKENGVLHQYWRLEEENWKNRPEMYYVDNVNPIQLRNIIGISMFNFYADENGRLYVTDKGTYELVQKANELMLFYVDFLDRNSDNKELIDEFKNFFFDTISERLTIYGKRYLQYRVGMEKIIYNKYK</sequence>
<gene>
    <name evidence="1" type="ORF">KQI68_06390</name>
</gene>
<comment type="caution">
    <text evidence="1">The sequence shown here is derived from an EMBL/GenBank/DDBJ whole genome shotgun (WGS) entry which is preliminary data.</text>
</comment>
<dbReference type="RefSeq" id="WP_216549298.1">
    <property type="nucleotide sequence ID" value="NZ_JAHLQO010000004.1"/>
</dbReference>
<evidence type="ECO:0000313" key="1">
    <source>
        <dbReference type="EMBL" id="MBU5669465.1"/>
    </source>
</evidence>
<dbReference type="EMBL" id="JAHLQO010000004">
    <property type="protein sequence ID" value="MBU5669465.1"/>
    <property type="molecule type" value="Genomic_DNA"/>
</dbReference>
<organism evidence="1 2">
    <name type="scientific">Peptoniphilus ovalis</name>
    <dbReference type="NCBI Taxonomy" id="2841503"/>
    <lineage>
        <taxon>Bacteria</taxon>
        <taxon>Bacillati</taxon>
        <taxon>Bacillota</taxon>
        <taxon>Tissierellia</taxon>
        <taxon>Tissierellales</taxon>
        <taxon>Peptoniphilaceae</taxon>
        <taxon>Peptoniphilus</taxon>
    </lineage>
</organism>
<keyword evidence="2" id="KW-1185">Reference proteome</keyword>
<dbReference type="Proteomes" id="UP000783742">
    <property type="component" value="Unassembled WGS sequence"/>
</dbReference>
<name>A0ABS6FJT2_9FIRM</name>
<proteinExistence type="predicted"/>